<keyword evidence="3 8" id="KW-0436">Ligase</keyword>
<evidence type="ECO:0000256" key="5">
    <source>
        <dbReference type="ARBA" id="ARBA00022741"/>
    </source>
</evidence>
<dbReference type="Proteomes" id="UP000721861">
    <property type="component" value="Unassembled WGS sequence"/>
</dbReference>
<feature type="binding site" evidence="8">
    <location>
        <position position="153"/>
    </location>
    <ligand>
        <name>(R)-pantoate</name>
        <dbReference type="ChEBI" id="CHEBI:15980"/>
    </ligand>
</feature>
<evidence type="ECO:0000313" key="9">
    <source>
        <dbReference type="EMBL" id="MBS2209776.1"/>
    </source>
</evidence>
<keyword evidence="6 8" id="KW-0067">ATP-binding</keyword>
<reference evidence="9 10" key="1">
    <citation type="journal article" date="2014" name="Int. J. Syst. Evol. Microbiol.">
        <title>Carboxylicivirga gen. nov. in the family Marinilabiliaceae with two novel species, Carboxylicivirga mesophila sp. nov. and Carboxylicivirga taeanensis sp. nov., and reclassification of Cytophaga fermentans as Saccharicrinis fermentans gen. nov., comb. nov.</title>
        <authorList>
            <person name="Yang S.H."/>
            <person name="Seo H.S."/>
            <person name="Woo J.H."/>
            <person name="Oh H.M."/>
            <person name="Jang H."/>
            <person name="Lee J.H."/>
            <person name="Kim S.J."/>
            <person name="Kwon K.K."/>
        </authorList>
    </citation>
    <scope>NUCLEOTIDE SEQUENCE [LARGE SCALE GENOMIC DNA]</scope>
    <source>
        <strain evidence="9 10">JCM 18290</strain>
    </source>
</reference>
<feature type="binding site" evidence="8">
    <location>
        <begin position="30"/>
        <end position="37"/>
    </location>
    <ligand>
        <name>ATP</name>
        <dbReference type="ChEBI" id="CHEBI:30616"/>
    </ligand>
</feature>
<dbReference type="InterPro" id="IPR014729">
    <property type="entry name" value="Rossmann-like_a/b/a_fold"/>
</dbReference>
<dbReference type="NCBIfam" id="TIGR00018">
    <property type="entry name" value="panC"/>
    <property type="match status" value="1"/>
</dbReference>
<comment type="subunit">
    <text evidence="8">Homodimer.</text>
</comment>
<name>A0ABS5K5G4_9BACT</name>
<dbReference type="EC" id="6.3.2.1" evidence="8"/>
<evidence type="ECO:0000256" key="3">
    <source>
        <dbReference type="ARBA" id="ARBA00022598"/>
    </source>
</evidence>
<proteinExistence type="inferred from homology"/>
<gene>
    <name evidence="8 9" type="primary">panC</name>
    <name evidence="9" type="ORF">KEM09_00065</name>
</gene>
<comment type="catalytic activity">
    <reaction evidence="7 8">
        <text>(R)-pantoate + beta-alanine + ATP = (R)-pantothenate + AMP + diphosphate + H(+)</text>
        <dbReference type="Rhea" id="RHEA:10912"/>
        <dbReference type="ChEBI" id="CHEBI:15378"/>
        <dbReference type="ChEBI" id="CHEBI:15980"/>
        <dbReference type="ChEBI" id="CHEBI:29032"/>
        <dbReference type="ChEBI" id="CHEBI:30616"/>
        <dbReference type="ChEBI" id="CHEBI:33019"/>
        <dbReference type="ChEBI" id="CHEBI:57966"/>
        <dbReference type="ChEBI" id="CHEBI:456215"/>
        <dbReference type="EC" id="6.3.2.1"/>
    </reaction>
</comment>
<feature type="binding site" evidence="8">
    <location>
        <begin position="184"/>
        <end position="187"/>
    </location>
    <ligand>
        <name>ATP</name>
        <dbReference type="ChEBI" id="CHEBI:30616"/>
    </ligand>
</feature>
<feature type="active site" description="Proton donor" evidence="8">
    <location>
        <position position="37"/>
    </location>
</feature>
<dbReference type="InterPro" id="IPR003721">
    <property type="entry name" value="Pantoate_ligase"/>
</dbReference>
<dbReference type="InterPro" id="IPR042176">
    <property type="entry name" value="Pantoate_ligase_C"/>
</dbReference>
<dbReference type="Gene3D" id="3.30.1300.10">
    <property type="entry name" value="Pantoate-beta-alanine ligase, C-terminal domain"/>
    <property type="match status" value="1"/>
</dbReference>
<keyword evidence="10" id="KW-1185">Reference proteome</keyword>
<dbReference type="RefSeq" id="WP_212223528.1">
    <property type="nucleotide sequence ID" value="NZ_JAGUCN010000001.1"/>
</dbReference>
<accession>A0ABS5K5G4</accession>
<dbReference type="HAMAP" id="MF_00158">
    <property type="entry name" value="PanC"/>
    <property type="match status" value="1"/>
</dbReference>
<keyword evidence="5 8" id="KW-0547">Nucleotide-binding</keyword>
<organism evidence="9 10">
    <name type="scientific">Carboxylicivirga mesophila</name>
    <dbReference type="NCBI Taxonomy" id="1166478"/>
    <lineage>
        <taxon>Bacteria</taxon>
        <taxon>Pseudomonadati</taxon>
        <taxon>Bacteroidota</taxon>
        <taxon>Bacteroidia</taxon>
        <taxon>Marinilabiliales</taxon>
        <taxon>Marinilabiliaceae</taxon>
        <taxon>Carboxylicivirga</taxon>
    </lineage>
</organism>
<dbReference type="Pfam" id="PF02569">
    <property type="entry name" value="Pantoate_ligase"/>
    <property type="match status" value="1"/>
</dbReference>
<feature type="binding site" evidence="8">
    <location>
        <begin position="147"/>
        <end position="150"/>
    </location>
    <ligand>
        <name>ATP</name>
        <dbReference type="ChEBI" id="CHEBI:30616"/>
    </ligand>
</feature>
<protein>
    <recommendedName>
        <fullName evidence="8">Pantothenate synthetase</fullName>
        <shortName evidence="8">PS</shortName>
        <ecNumber evidence="8">6.3.2.1</ecNumber>
    </recommendedName>
    <alternativeName>
        <fullName evidence="8">Pantoate--beta-alanine ligase</fullName>
    </alternativeName>
    <alternativeName>
        <fullName evidence="8">Pantoate-activating enzyme</fullName>
    </alternativeName>
</protein>
<dbReference type="SUPFAM" id="SSF52374">
    <property type="entry name" value="Nucleotidylyl transferase"/>
    <property type="match status" value="1"/>
</dbReference>
<comment type="pathway">
    <text evidence="1 8">Cofactor biosynthesis; (R)-pantothenate biosynthesis; (R)-pantothenate from (R)-pantoate and beta-alanine: step 1/1.</text>
</comment>
<dbReference type="Gene3D" id="3.40.50.620">
    <property type="entry name" value="HUPs"/>
    <property type="match status" value="1"/>
</dbReference>
<feature type="binding site" evidence="8">
    <location>
        <position position="176"/>
    </location>
    <ligand>
        <name>ATP</name>
        <dbReference type="ChEBI" id="CHEBI:30616"/>
    </ligand>
</feature>
<comment type="subcellular location">
    <subcellularLocation>
        <location evidence="8">Cytoplasm</location>
    </subcellularLocation>
</comment>
<dbReference type="PANTHER" id="PTHR21299">
    <property type="entry name" value="CYTIDYLATE KINASE/PANTOATE-BETA-ALANINE LIGASE"/>
    <property type="match status" value="1"/>
</dbReference>
<keyword evidence="8" id="KW-0963">Cytoplasm</keyword>
<dbReference type="InterPro" id="IPR004821">
    <property type="entry name" value="Cyt_trans-like"/>
</dbReference>
<evidence type="ECO:0000256" key="7">
    <source>
        <dbReference type="ARBA" id="ARBA00048258"/>
    </source>
</evidence>
<evidence type="ECO:0000256" key="4">
    <source>
        <dbReference type="ARBA" id="ARBA00022655"/>
    </source>
</evidence>
<dbReference type="CDD" id="cd00560">
    <property type="entry name" value="PanC"/>
    <property type="match status" value="1"/>
</dbReference>
<comment type="function">
    <text evidence="8">Catalyzes the condensation of pantoate with beta-alanine in an ATP-dependent reaction via a pantoyl-adenylate intermediate.</text>
</comment>
<dbReference type="PANTHER" id="PTHR21299:SF1">
    <property type="entry name" value="PANTOATE--BETA-ALANINE LIGASE"/>
    <property type="match status" value="1"/>
</dbReference>
<keyword evidence="4 8" id="KW-0566">Pantothenate biosynthesis</keyword>
<comment type="caution">
    <text evidence="9">The sequence shown here is derived from an EMBL/GenBank/DDBJ whole genome shotgun (WGS) entry which is preliminary data.</text>
</comment>
<dbReference type="GO" id="GO:0016874">
    <property type="term" value="F:ligase activity"/>
    <property type="evidence" value="ECO:0007669"/>
    <property type="project" value="UniProtKB-KW"/>
</dbReference>
<feature type="binding site" evidence="8">
    <location>
        <position position="61"/>
    </location>
    <ligand>
        <name>(R)-pantoate</name>
        <dbReference type="ChEBI" id="CHEBI:15980"/>
    </ligand>
</feature>
<evidence type="ECO:0000313" key="10">
    <source>
        <dbReference type="Proteomes" id="UP000721861"/>
    </source>
</evidence>
<sequence>MQVVHTVTALQALLENHKQGNKSIGFVPTMGALHDGHLSLVEHAASKSDIVVVSIFVNPTQFNNAKDLDRYPRDLNTDLEALSSVKCDIVFAPSVEEVYPEEDSRQFNFGSLETVMEGRYRPGHFNGVAQVVSRLFDMVKPDKAFFGLKDFQQLAIITEMTKQLKLPVKIVPCDIVREADGLAMSSRNMLLTDKQRKNAPAIARTLFESCNFAPDLSVEKVKKQVEETINATEGLEVEYFEIVDGYTLQPVDNWEKSNYIVGCIAVFAGEIRLIDNVTYKNRDHEC</sequence>
<evidence type="ECO:0000256" key="6">
    <source>
        <dbReference type="ARBA" id="ARBA00022840"/>
    </source>
</evidence>
<evidence type="ECO:0000256" key="1">
    <source>
        <dbReference type="ARBA" id="ARBA00004990"/>
    </source>
</evidence>
<evidence type="ECO:0000256" key="2">
    <source>
        <dbReference type="ARBA" id="ARBA00009256"/>
    </source>
</evidence>
<feature type="binding site" evidence="8">
    <location>
        <position position="61"/>
    </location>
    <ligand>
        <name>beta-alanine</name>
        <dbReference type="ChEBI" id="CHEBI:57966"/>
    </ligand>
</feature>
<comment type="miscellaneous">
    <text evidence="8">The reaction proceeds by a bi uni uni bi ping pong mechanism.</text>
</comment>
<evidence type="ECO:0000256" key="8">
    <source>
        <dbReference type="HAMAP-Rule" id="MF_00158"/>
    </source>
</evidence>
<comment type="similarity">
    <text evidence="2 8">Belongs to the pantothenate synthetase family.</text>
</comment>
<dbReference type="EMBL" id="JAGUCN010000001">
    <property type="protein sequence ID" value="MBS2209776.1"/>
    <property type="molecule type" value="Genomic_DNA"/>
</dbReference>
<dbReference type="NCBIfam" id="TIGR00125">
    <property type="entry name" value="cyt_tran_rel"/>
    <property type="match status" value="1"/>
</dbReference>